<dbReference type="STRING" id="1300344.I598_2005"/>
<dbReference type="Gene3D" id="1.10.10.2910">
    <property type="match status" value="1"/>
</dbReference>
<dbReference type="RefSeq" id="WP_068202826.1">
    <property type="nucleotide sequence ID" value="NZ_CP014209.1"/>
</dbReference>
<evidence type="ECO:0000259" key="1">
    <source>
        <dbReference type="Pfam" id="PF06114"/>
    </source>
</evidence>
<protein>
    <recommendedName>
        <fullName evidence="1">IrrE N-terminal-like domain-containing protein</fullName>
    </recommendedName>
</protein>
<dbReference type="AlphaFoldDB" id="A0A168FEV9"/>
<dbReference type="InterPro" id="IPR052345">
    <property type="entry name" value="Rad_response_metalloprotease"/>
</dbReference>
<dbReference type="Proteomes" id="UP000076794">
    <property type="component" value="Chromosome"/>
</dbReference>
<dbReference type="PATRIC" id="fig|1300344.3.peg.2014"/>
<name>A0A168FEV9_9MICO</name>
<feature type="domain" description="IrrE N-terminal-like" evidence="1">
    <location>
        <begin position="32"/>
        <end position="153"/>
    </location>
</feature>
<evidence type="ECO:0000313" key="2">
    <source>
        <dbReference type="EMBL" id="ANC31551.1"/>
    </source>
</evidence>
<dbReference type="PANTHER" id="PTHR43236">
    <property type="entry name" value="ANTITOXIN HIGA1"/>
    <property type="match status" value="1"/>
</dbReference>
<dbReference type="InterPro" id="IPR010359">
    <property type="entry name" value="IrrE_HExxH"/>
</dbReference>
<reference evidence="2 3" key="1">
    <citation type="submission" date="2016-01" db="EMBL/GenBank/DDBJ databases">
        <title>Complete genome sequence of a soil Actinobacterium, Isoptericola dokdonensis DS-3.</title>
        <authorList>
            <person name="Kwon S.-K."/>
            <person name="Kim J.F."/>
        </authorList>
    </citation>
    <scope>NUCLEOTIDE SEQUENCE [LARGE SCALE GENOMIC DNA]</scope>
    <source>
        <strain evidence="2 3">DS-3</strain>
    </source>
</reference>
<dbReference type="Pfam" id="PF06114">
    <property type="entry name" value="Peptidase_M78"/>
    <property type="match status" value="1"/>
</dbReference>
<organism evidence="2 3">
    <name type="scientific">Isoptericola dokdonensis DS-3</name>
    <dbReference type="NCBI Taxonomy" id="1300344"/>
    <lineage>
        <taxon>Bacteria</taxon>
        <taxon>Bacillati</taxon>
        <taxon>Actinomycetota</taxon>
        <taxon>Actinomycetes</taxon>
        <taxon>Micrococcales</taxon>
        <taxon>Promicromonosporaceae</taxon>
        <taxon>Isoptericola</taxon>
    </lineage>
</organism>
<dbReference type="EMBL" id="CP014209">
    <property type="protein sequence ID" value="ANC31551.1"/>
    <property type="molecule type" value="Genomic_DNA"/>
</dbReference>
<keyword evidence="3" id="KW-1185">Reference proteome</keyword>
<sequence>MLVKEKAANDAADVLEAYWAAGYPVDPDRIAAQLDMDVIRATFNESISGMLRVEPGDRPVIYVDDRDSEQRQRFTIAHEIGHYVERNSRGETDFNFIDRRGGGYDAHELYADEFAANLLMPSHYVKQLHADGINPGVMARRMNVSLQAMQIRLRRLGLL</sequence>
<gene>
    <name evidence="2" type="ORF">I598_2005</name>
</gene>
<dbReference type="KEGG" id="ido:I598_2005"/>
<dbReference type="PANTHER" id="PTHR43236:SF1">
    <property type="entry name" value="BLL7220 PROTEIN"/>
    <property type="match status" value="1"/>
</dbReference>
<proteinExistence type="predicted"/>
<evidence type="ECO:0000313" key="3">
    <source>
        <dbReference type="Proteomes" id="UP000076794"/>
    </source>
</evidence>
<dbReference type="OrthoDB" id="9794834at2"/>
<accession>A0A168FEV9</accession>